<accession>A0A0G4P0I8</accession>
<keyword evidence="1" id="KW-0812">Transmembrane</keyword>
<feature type="transmembrane region" description="Helical" evidence="1">
    <location>
        <begin position="21"/>
        <end position="41"/>
    </location>
</feature>
<gene>
    <name evidence="2" type="ORF">PCAMFM013_S003g000619</name>
</gene>
<evidence type="ECO:0000256" key="1">
    <source>
        <dbReference type="SAM" id="Phobius"/>
    </source>
</evidence>
<name>A0A0G4P0I8_PENC3</name>
<keyword evidence="1" id="KW-0472">Membrane</keyword>
<organism evidence="2 3">
    <name type="scientific">Penicillium camemberti (strain FM 013)</name>
    <dbReference type="NCBI Taxonomy" id="1429867"/>
    <lineage>
        <taxon>Eukaryota</taxon>
        <taxon>Fungi</taxon>
        <taxon>Dikarya</taxon>
        <taxon>Ascomycota</taxon>
        <taxon>Pezizomycotina</taxon>
        <taxon>Eurotiomycetes</taxon>
        <taxon>Eurotiomycetidae</taxon>
        <taxon>Eurotiales</taxon>
        <taxon>Aspergillaceae</taxon>
        <taxon>Penicillium</taxon>
    </lineage>
</organism>
<keyword evidence="1" id="KW-1133">Transmembrane helix</keyword>
<dbReference type="Proteomes" id="UP000053732">
    <property type="component" value="Unassembled WGS sequence"/>
</dbReference>
<dbReference type="AlphaFoldDB" id="A0A0G4P0I8"/>
<sequence length="62" mass="7068">MVVEPYLCCRSLLDKIKLADVLFLFTFVVEGFLGYLLTPLLEAFSYFSLLTVMAPRTTRSQS</sequence>
<keyword evidence="3" id="KW-1185">Reference proteome</keyword>
<protein>
    <submittedName>
        <fullName evidence="2">Str. FM013</fullName>
    </submittedName>
</protein>
<evidence type="ECO:0000313" key="2">
    <source>
        <dbReference type="EMBL" id="CRL19827.1"/>
    </source>
</evidence>
<dbReference type="EMBL" id="HG793136">
    <property type="protein sequence ID" value="CRL19827.1"/>
    <property type="molecule type" value="Genomic_DNA"/>
</dbReference>
<reference evidence="2 3" key="1">
    <citation type="journal article" date="2014" name="Nat. Commun.">
        <title>Multiple recent horizontal transfers of a large genomic region in cheese making fungi.</title>
        <authorList>
            <person name="Cheeseman K."/>
            <person name="Ropars J."/>
            <person name="Renault P."/>
            <person name="Dupont J."/>
            <person name="Gouzy J."/>
            <person name="Branca A."/>
            <person name="Abraham A.L."/>
            <person name="Ceppi M."/>
            <person name="Conseiller E."/>
            <person name="Debuchy R."/>
            <person name="Malagnac F."/>
            <person name="Goarin A."/>
            <person name="Silar P."/>
            <person name="Lacoste S."/>
            <person name="Sallet E."/>
            <person name="Bensimon A."/>
            <person name="Giraud T."/>
            <person name="Brygoo Y."/>
        </authorList>
    </citation>
    <scope>NUCLEOTIDE SEQUENCE [LARGE SCALE GENOMIC DNA]</scope>
    <source>
        <strain evidence="3">FM 013</strain>
    </source>
</reference>
<evidence type="ECO:0000313" key="3">
    <source>
        <dbReference type="Proteomes" id="UP000053732"/>
    </source>
</evidence>
<proteinExistence type="predicted"/>